<evidence type="ECO:0000256" key="3">
    <source>
        <dbReference type="ARBA" id="ARBA00022737"/>
    </source>
</evidence>
<evidence type="ECO:0000256" key="2">
    <source>
        <dbReference type="ARBA" id="ARBA00022614"/>
    </source>
</evidence>
<dbReference type="PANTHER" id="PTHR24113:SF12">
    <property type="entry name" value="RAN GTPASE-ACTIVATING PROTEIN 1"/>
    <property type="match status" value="1"/>
</dbReference>
<dbReference type="Gene3D" id="3.80.10.10">
    <property type="entry name" value="Ribonuclease Inhibitor"/>
    <property type="match status" value="1"/>
</dbReference>
<dbReference type="InterPro" id="IPR032675">
    <property type="entry name" value="LRR_dom_sf"/>
</dbReference>
<protein>
    <recommendedName>
        <fullName evidence="5">F-box domain-containing protein</fullName>
    </recommendedName>
</protein>
<keyword evidence="2" id="KW-0433">Leucine-rich repeat</keyword>
<dbReference type="GeneID" id="20083030"/>
<keyword evidence="3" id="KW-0677">Repeat</keyword>
<dbReference type="InterPro" id="IPR027038">
    <property type="entry name" value="RanGap"/>
</dbReference>
<dbReference type="VEuPathDB" id="FungiDB:H310_05980"/>
<dbReference type="EMBL" id="KI913961">
    <property type="protein sequence ID" value="ETW02479.1"/>
    <property type="molecule type" value="Genomic_DNA"/>
</dbReference>
<organism evidence="4">
    <name type="scientific">Aphanomyces invadans</name>
    <dbReference type="NCBI Taxonomy" id="157072"/>
    <lineage>
        <taxon>Eukaryota</taxon>
        <taxon>Sar</taxon>
        <taxon>Stramenopiles</taxon>
        <taxon>Oomycota</taxon>
        <taxon>Saprolegniomycetes</taxon>
        <taxon>Saprolegniales</taxon>
        <taxon>Verrucalvaceae</taxon>
        <taxon>Aphanomyces</taxon>
    </lineage>
</organism>
<dbReference type="GO" id="GO:0005829">
    <property type="term" value="C:cytosol"/>
    <property type="evidence" value="ECO:0007669"/>
    <property type="project" value="TreeGrafter"/>
</dbReference>
<accession>A0A024U894</accession>
<dbReference type="AlphaFoldDB" id="A0A024U894"/>
<dbReference type="OrthoDB" id="64835at2759"/>
<dbReference type="PANTHER" id="PTHR24113">
    <property type="entry name" value="RAN GTPASE-ACTIVATING PROTEIN 1"/>
    <property type="match status" value="1"/>
</dbReference>
<proteinExistence type="predicted"/>
<dbReference type="GO" id="GO:0031267">
    <property type="term" value="F:small GTPase binding"/>
    <property type="evidence" value="ECO:0007669"/>
    <property type="project" value="TreeGrafter"/>
</dbReference>
<dbReference type="GO" id="GO:0005634">
    <property type="term" value="C:nucleus"/>
    <property type="evidence" value="ECO:0007669"/>
    <property type="project" value="TreeGrafter"/>
</dbReference>
<reference evidence="4" key="1">
    <citation type="submission" date="2013-12" db="EMBL/GenBank/DDBJ databases">
        <title>The Genome Sequence of Aphanomyces invadans NJM9701.</title>
        <authorList>
            <consortium name="The Broad Institute Genomics Platform"/>
            <person name="Russ C."/>
            <person name="Tyler B."/>
            <person name="van West P."/>
            <person name="Dieguez-Uribeondo J."/>
            <person name="Young S.K."/>
            <person name="Zeng Q."/>
            <person name="Gargeya S."/>
            <person name="Fitzgerald M."/>
            <person name="Abouelleil A."/>
            <person name="Alvarado L."/>
            <person name="Chapman S.B."/>
            <person name="Gainer-Dewar J."/>
            <person name="Goldberg J."/>
            <person name="Griggs A."/>
            <person name="Gujja S."/>
            <person name="Hansen M."/>
            <person name="Howarth C."/>
            <person name="Imamovic A."/>
            <person name="Ireland A."/>
            <person name="Larimer J."/>
            <person name="McCowan C."/>
            <person name="Murphy C."/>
            <person name="Pearson M."/>
            <person name="Poon T.W."/>
            <person name="Priest M."/>
            <person name="Roberts A."/>
            <person name="Saif S."/>
            <person name="Shea T."/>
            <person name="Sykes S."/>
            <person name="Wortman J."/>
            <person name="Nusbaum C."/>
            <person name="Birren B."/>
        </authorList>
    </citation>
    <scope>NUCLEOTIDE SEQUENCE [LARGE SCALE GENOMIC DNA]</scope>
    <source>
        <strain evidence="4">NJM9701</strain>
    </source>
</reference>
<evidence type="ECO:0000313" key="4">
    <source>
        <dbReference type="EMBL" id="ETW02479.1"/>
    </source>
</evidence>
<dbReference type="GO" id="GO:0005096">
    <property type="term" value="F:GTPase activator activity"/>
    <property type="evidence" value="ECO:0007669"/>
    <property type="project" value="UniProtKB-KW"/>
</dbReference>
<dbReference type="RefSeq" id="XP_008869084.1">
    <property type="nucleotide sequence ID" value="XM_008870862.1"/>
</dbReference>
<keyword evidence="1" id="KW-0343">GTPase activation</keyword>
<dbReference type="SUPFAM" id="SSF52047">
    <property type="entry name" value="RNI-like"/>
    <property type="match status" value="1"/>
</dbReference>
<evidence type="ECO:0008006" key="5">
    <source>
        <dbReference type="Google" id="ProtNLM"/>
    </source>
</evidence>
<dbReference type="GO" id="GO:0006913">
    <property type="term" value="P:nucleocytoplasmic transport"/>
    <property type="evidence" value="ECO:0007669"/>
    <property type="project" value="TreeGrafter"/>
</dbReference>
<evidence type="ECO:0000256" key="1">
    <source>
        <dbReference type="ARBA" id="ARBA00022468"/>
    </source>
</evidence>
<gene>
    <name evidence="4" type="ORF">H310_05980</name>
</gene>
<name>A0A024U894_9STRA</name>
<sequence length="474" mass="52658">MVRPLGKAPRRGVTASGHPRNLPPPLIQLIATFLPVDSFFVYLRAFQSTHSLGDLRHFWSLVNTHHVTANDVWPELHLRSVDAANANKLYRMAQFVSMVHIHDNVYDLDWLWRVVPAGKAVALQSWPCDDQVTIPIHEWGDRLAKRWRVLQLSFTERDLSGGGGGDNLVALLPKLPWLRDLNLEELNDEFLDDALEFVCNSKLTSLAMGTFSNPVAITVERALLLTVWLKRKRVESVTLSYCSFELDNHVATMHRFVVALARSSLKSLTLSNIAFGAILTGLGECPILANRVKLESSELTDHQAELLFAGLARGSTTNLHLDDMRLTCRGMFALGELIRIGKSLRTLTIEGTLMDLEGWDAVAKALSRSKNVQELYLLDTCMRDADVVLIANALVLAACVRVVHVIGNPIQFAGAVALVLCIGRRRQNLDELKLEGLAVTSDEVSLLKSMLDKMPSVKRCSVTANDVMRVSMQA</sequence>
<dbReference type="GO" id="GO:0048471">
    <property type="term" value="C:perinuclear region of cytoplasm"/>
    <property type="evidence" value="ECO:0007669"/>
    <property type="project" value="TreeGrafter"/>
</dbReference>